<name>A0ACD5YNL4_AVESA</name>
<dbReference type="Proteomes" id="UP001732700">
    <property type="component" value="Chromosome 5D"/>
</dbReference>
<proteinExistence type="predicted"/>
<keyword evidence="2" id="KW-1185">Reference proteome</keyword>
<evidence type="ECO:0000313" key="1">
    <source>
        <dbReference type="EnsemblPlants" id="AVESA.00010b.r2.5DG1006090.1.CDS"/>
    </source>
</evidence>
<evidence type="ECO:0000313" key="2">
    <source>
        <dbReference type="Proteomes" id="UP001732700"/>
    </source>
</evidence>
<reference evidence="1" key="1">
    <citation type="submission" date="2021-05" db="EMBL/GenBank/DDBJ databases">
        <authorList>
            <person name="Scholz U."/>
            <person name="Mascher M."/>
            <person name="Fiebig A."/>
        </authorList>
    </citation>
    <scope>NUCLEOTIDE SEQUENCE [LARGE SCALE GENOMIC DNA]</scope>
</reference>
<reference evidence="1" key="2">
    <citation type="submission" date="2025-09" db="UniProtKB">
        <authorList>
            <consortium name="EnsemblPlants"/>
        </authorList>
    </citation>
    <scope>IDENTIFICATION</scope>
</reference>
<dbReference type="EnsemblPlants" id="AVESA.00010b.r2.5DG1006090.1">
    <property type="protein sequence ID" value="AVESA.00010b.r2.5DG1006090.1.CDS"/>
    <property type="gene ID" value="AVESA.00010b.r2.5DG1006090"/>
</dbReference>
<sequence length="368" mass="40806">MGEVGHATAVDVDVSAVGTLVWVRRPNGSWWPGRVVSPHEVPDSCPPPVRSPATPILLLGRRDGTVFVDWCNLERCKRVKPFRCGEVDLEDCIRRAEEQQAAPRRDKRVCATSRYARKEDAVLQALDIERASLRLGPRLRSSSRPTTTTTKPSPVVAAAEPSARLSTRRKRRTPNDSEDDAPQRMKDLTDIGAPPKHATPNAAGAFADLSRHLPSTSQMKRSKQSHHDSPKRKQQPPSADQDQPCGLSRKRDRSRPLSELCNGDNMWKNGFTPNGQHLMRGAASSLNTVLAKPSSRRAIGPVKTEPVDDQVLGMPTSRRAIRPVKTEPVDDAFPRRDDQPVYLAARSILKQGKAIRYHFLSLSAQFLL</sequence>
<protein>
    <submittedName>
        <fullName evidence="1">Uncharacterized protein</fullName>
    </submittedName>
</protein>
<accession>A0ACD5YNL4</accession>
<organism evidence="1 2">
    <name type="scientific">Avena sativa</name>
    <name type="common">Oat</name>
    <dbReference type="NCBI Taxonomy" id="4498"/>
    <lineage>
        <taxon>Eukaryota</taxon>
        <taxon>Viridiplantae</taxon>
        <taxon>Streptophyta</taxon>
        <taxon>Embryophyta</taxon>
        <taxon>Tracheophyta</taxon>
        <taxon>Spermatophyta</taxon>
        <taxon>Magnoliopsida</taxon>
        <taxon>Liliopsida</taxon>
        <taxon>Poales</taxon>
        <taxon>Poaceae</taxon>
        <taxon>BOP clade</taxon>
        <taxon>Pooideae</taxon>
        <taxon>Poodae</taxon>
        <taxon>Poeae</taxon>
        <taxon>Poeae Chloroplast Group 1 (Aveneae type)</taxon>
        <taxon>Aveninae</taxon>
        <taxon>Avena</taxon>
    </lineage>
</organism>